<dbReference type="Proteomes" id="UP000002279">
    <property type="component" value="Chromosome 10"/>
</dbReference>
<dbReference type="Ensembl" id="ENSOANT00000062985.1">
    <property type="protein sequence ID" value="ENSOANP00000036501.1"/>
    <property type="gene ID" value="ENSOANG00000004825.2"/>
</dbReference>
<evidence type="ECO:0000259" key="1">
    <source>
        <dbReference type="Pfam" id="PF05827"/>
    </source>
</evidence>
<gene>
    <name evidence="2" type="primary">LOC100076268</name>
</gene>
<dbReference type="InterPro" id="IPR046755">
    <property type="entry name" value="VAS1_LD"/>
</dbReference>
<dbReference type="InParanoid" id="A0A6I8N6B7"/>
<dbReference type="GO" id="GO:0030641">
    <property type="term" value="P:regulation of cellular pH"/>
    <property type="evidence" value="ECO:0000318"/>
    <property type="project" value="GO_Central"/>
</dbReference>
<sequence>MSWDATAELTLYFYLFFVVFQLSIDDLTYFSSDCRSERSLSNIQEILSASASALVLPSVDSKAISHVMDHLPKIADWKLTHVEDFNVSHLEVDTRKPNLFIVTLQSVKRQSGKFPTQPFIENDRVIRRLTTILQNQGAPFSAIYTAVRSSRILRRPSAKVQSRRQLLGVEAEQKVPYPPLSVTDGITTCILFFASRLSLVMNHSLWVELTNLTFISQKVNLNASMCSTNQTMLSLKYTEPTKGVNSLEIQFKMTSKFYTSSGRKWFTLDSVEILQDNREAAQFKASIISAPVEYSFHCQLVGTSPRYGAWLIPSNNEARSWDIVISEFQVSTLVHLSCNSSGYH</sequence>
<dbReference type="Pfam" id="PF05827">
    <property type="entry name" value="VAS1_LD"/>
    <property type="match status" value="1"/>
</dbReference>
<reference evidence="2" key="3">
    <citation type="submission" date="2025-09" db="UniProtKB">
        <authorList>
            <consortium name="Ensembl"/>
        </authorList>
    </citation>
    <scope>IDENTIFICATION</scope>
    <source>
        <strain evidence="2">Glennie</strain>
    </source>
</reference>
<dbReference type="InterPro" id="IPR008388">
    <property type="entry name" value="Ac45_acc_su"/>
</dbReference>
<evidence type="ECO:0000313" key="2">
    <source>
        <dbReference type="Ensembl" id="ENSOANP00000036501.1"/>
    </source>
</evidence>
<name>A0A6I8N6B7_ORNAN</name>
<dbReference type="GO" id="GO:0033176">
    <property type="term" value="C:proton-transporting V-type ATPase complex"/>
    <property type="evidence" value="ECO:0000318"/>
    <property type="project" value="GO_Central"/>
</dbReference>
<reference evidence="2 3" key="1">
    <citation type="journal article" date="2008" name="Nature">
        <title>Genome analysis of the platypus reveals unique signatures of evolution.</title>
        <authorList>
            <person name="Warren W.C."/>
            <person name="Hillier L.W."/>
            <person name="Marshall Graves J.A."/>
            <person name="Birney E."/>
            <person name="Ponting C.P."/>
            <person name="Grutzner F."/>
            <person name="Belov K."/>
            <person name="Miller W."/>
            <person name="Clarke L."/>
            <person name="Chinwalla A.T."/>
            <person name="Yang S.P."/>
            <person name="Heger A."/>
            <person name="Locke D.P."/>
            <person name="Miethke P."/>
            <person name="Waters P.D."/>
            <person name="Veyrunes F."/>
            <person name="Fulton L."/>
            <person name="Fulton B."/>
            <person name="Graves T."/>
            <person name="Wallis J."/>
            <person name="Puente X.S."/>
            <person name="Lopez-Otin C."/>
            <person name="Ordonez G.R."/>
            <person name="Eichler E.E."/>
            <person name="Chen L."/>
            <person name="Cheng Z."/>
            <person name="Deakin J.E."/>
            <person name="Alsop A."/>
            <person name="Thompson K."/>
            <person name="Kirby P."/>
            <person name="Papenfuss A.T."/>
            <person name="Wakefield M.J."/>
            <person name="Olender T."/>
            <person name="Lancet D."/>
            <person name="Huttley G.A."/>
            <person name="Smit A.F."/>
            <person name="Pask A."/>
            <person name="Temple-Smith P."/>
            <person name="Batzer M.A."/>
            <person name="Walker J.A."/>
            <person name="Konkel M.K."/>
            <person name="Harris R.S."/>
            <person name="Whittington C.M."/>
            <person name="Wong E.S."/>
            <person name="Gemmell N.J."/>
            <person name="Buschiazzo E."/>
            <person name="Vargas Jentzsch I.M."/>
            <person name="Merkel A."/>
            <person name="Schmitz J."/>
            <person name="Zemann A."/>
            <person name="Churakov G."/>
            <person name="Kriegs J.O."/>
            <person name="Brosius J."/>
            <person name="Murchison E.P."/>
            <person name="Sachidanandam R."/>
            <person name="Smith C."/>
            <person name="Hannon G.J."/>
            <person name="Tsend-Ayush E."/>
            <person name="McMillan D."/>
            <person name="Attenborough R."/>
            <person name="Rens W."/>
            <person name="Ferguson-Smith M."/>
            <person name="Lefevre C.M."/>
            <person name="Sharp J.A."/>
            <person name="Nicholas K.R."/>
            <person name="Ray D.A."/>
            <person name="Kube M."/>
            <person name="Reinhardt R."/>
            <person name="Pringle T.H."/>
            <person name="Taylor J."/>
            <person name="Jones R.C."/>
            <person name="Nixon B."/>
            <person name="Dacheux J.L."/>
            <person name="Niwa H."/>
            <person name="Sekita Y."/>
            <person name="Huang X."/>
            <person name="Stark A."/>
            <person name="Kheradpour P."/>
            <person name="Kellis M."/>
            <person name="Flicek P."/>
            <person name="Chen Y."/>
            <person name="Webber C."/>
            <person name="Hardison R."/>
            <person name="Nelson J."/>
            <person name="Hallsworth-Pepin K."/>
            <person name="Delehaunty K."/>
            <person name="Markovic C."/>
            <person name="Minx P."/>
            <person name="Feng Y."/>
            <person name="Kremitzki C."/>
            <person name="Mitreva M."/>
            <person name="Glasscock J."/>
            <person name="Wylie T."/>
            <person name="Wohldmann P."/>
            <person name="Thiru P."/>
            <person name="Nhan M.N."/>
            <person name="Pohl C.S."/>
            <person name="Smith S.M."/>
            <person name="Hou S."/>
            <person name="Nefedov M."/>
            <person name="de Jong P.J."/>
            <person name="Renfree M.B."/>
            <person name="Mardis E.R."/>
            <person name="Wilson R.K."/>
        </authorList>
    </citation>
    <scope>NUCLEOTIDE SEQUENCE [LARGE SCALE GENOMIC DNA]</scope>
    <source>
        <strain evidence="2 3">Glennie</strain>
    </source>
</reference>
<organism evidence="2 3">
    <name type="scientific">Ornithorhynchus anatinus</name>
    <name type="common">Duckbill platypus</name>
    <dbReference type="NCBI Taxonomy" id="9258"/>
    <lineage>
        <taxon>Eukaryota</taxon>
        <taxon>Metazoa</taxon>
        <taxon>Chordata</taxon>
        <taxon>Craniata</taxon>
        <taxon>Vertebrata</taxon>
        <taxon>Euteleostomi</taxon>
        <taxon>Mammalia</taxon>
        <taxon>Monotremata</taxon>
        <taxon>Ornithorhynchidae</taxon>
        <taxon>Ornithorhynchus</taxon>
    </lineage>
</organism>
<proteinExistence type="predicted"/>
<feature type="domain" description="V-type proton ATPase subunit S1 luminal" evidence="1">
    <location>
        <begin position="188"/>
        <end position="330"/>
    </location>
</feature>
<accession>A0A6I8N6B7</accession>
<keyword evidence="3" id="KW-1185">Reference proteome</keyword>
<dbReference type="AlphaFoldDB" id="A0A6I8N6B7"/>
<dbReference type="Bgee" id="ENSOANG00000004825">
    <property type="expression patterns" value="Expressed in heart and 1 other cell type or tissue"/>
</dbReference>
<dbReference type="GO" id="GO:0001671">
    <property type="term" value="F:ATPase activator activity"/>
    <property type="evidence" value="ECO:0000318"/>
    <property type="project" value="GO_Central"/>
</dbReference>
<protein>
    <recommendedName>
        <fullName evidence="1">V-type proton ATPase subunit S1 luminal domain-containing protein</fullName>
    </recommendedName>
</protein>
<reference evidence="2" key="2">
    <citation type="submission" date="2025-08" db="UniProtKB">
        <authorList>
            <consortium name="Ensembl"/>
        </authorList>
    </citation>
    <scope>IDENTIFICATION</scope>
    <source>
        <strain evidence="2">Glennie</strain>
    </source>
</reference>
<dbReference type="PANTHER" id="PTHR12471">
    <property type="entry name" value="VACUOLAR ATP SYNTHASE SUBUNIT S1"/>
    <property type="match status" value="1"/>
</dbReference>
<evidence type="ECO:0000313" key="3">
    <source>
        <dbReference type="Proteomes" id="UP000002279"/>
    </source>
</evidence>
<dbReference type="PANTHER" id="PTHR12471:SF6">
    <property type="entry name" value="ATPASE H+ TRANSPORTING ACCESSORY PROTEIN 1"/>
    <property type="match status" value="1"/>
</dbReference>
<dbReference type="GeneTree" id="ENSGT00940000166287"/>
<dbReference type="Gene3D" id="2.40.160.110">
    <property type="match status" value="1"/>
</dbReference>